<comment type="caution">
    <text evidence="1">The sequence shown here is derived from an EMBL/GenBank/DDBJ whole genome shotgun (WGS) entry which is preliminary data.</text>
</comment>
<reference evidence="1" key="1">
    <citation type="submission" date="2021-02" db="EMBL/GenBank/DDBJ databases">
        <authorList>
            <consortium name="DOE Joint Genome Institute"/>
            <person name="Ahrendt S."/>
            <person name="Looney B.P."/>
            <person name="Miyauchi S."/>
            <person name="Morin E."/>
            <person name="Drula E."/>
            <person name="Courty P.E."/>
            <person name="Chicoki N."/>
            <person name="Fauchery L."/>
            <person name="Kohler A."/>
            <person name="Kuo A."/>
            <person name="Labutti K."/>
            <person name="Pangilinan J."/>
            <person name="Lipzen A."/>
            <person name="Riley R."/>
            <person name="Andreopoulos W."/>
            <person name="He G."/>
            <person name="Johnson J."/>
            <person name="Barry K.W."/>
            <person name="Grigoriev I.V."/>
            <person name="Nagy L."/>
            <person name="Hibbett D."/>
            <person name="Henrissat B."/>
            <person name="Matheny P.B."/>
            <person name="Labbe J."/>
            <person name="Martin F."/>
        </authorList>
    </citation>
    <scope>NUCLEOTIDE SEQUENCE</scope>
    <source>
        <strain evidence="1">FP105234-sp</strain>
    </source>
</reference>
<evidence type="ECO:0000313" key="1">
    <source>
        <dbReference type="EMBL" id="KAI0046169.1"/>
    </source>
</evidence>
<dbReference type="Proteomes" id="UP000814033">
    <property type="component" value="Unassembled WGS sequence"/>
</dbReference>
<evidence type="ECO:0000313" key="2">
    <source>
        <dbReference type="Proteomes" id="UP000814033"/>
    </source>
</evidence>
<sequence>MKNNGEVGLLVHDANTPKFLNIFLTFCMLTPHIPHWSTSLLDLLVFLVFLVFLIFVLVFVLLVLLVLLFFLLVLLVLVHDHVLSLSLRRPAPPNHQARHRLPQRTGARLVLVTPYHLQHPQGIPCSEAPGQCVH</sequence>
<name>A0ACB8RQ77_9AGAM</name>
<reference evidence="1" key="2">
    <citation type="journal article" date="2022" name="New Phytol.">
        <title>Evolutionary transition to the ectomycorrhizal habit in the genomes of a hyperdiverse lineage of mushroom-forming fungi.</title>
        <authorList>
            <person name="Looney B."/>
            <person name="Miyauchi S."/>
            <person name="Morin E."/>
            <person name="Drula E."/>
            <person name="Courty P.E."/>
            <person name="Kohler A."/>
            <person name="Kuo A."/>
            <person name="LaButti K."/>
            <person name="Pangilinan J."/>
            <person name="Lipzen A."/>
            <person name="Riley R."/>
            <person name="Andreopoulos W."/>
            <person name="He G."/>
            <person name="Johnson J."/>
            <person name="Nolan M."/>
            <person name="Tritt A."/>
            <person name="Barry K.W."/>
            <person name="Grigoriev I.V."/>
            <person name="Nagy L.G."/>
            <person name="Hibbett D."/>
            <person name="Henrissat B."/>
            <person name="Matheny P.B."/>
            <person name="Labbe J."/>
            <person name="Martin F.M."/>
        </authorList>
    </citation>
    <scope>NUCLEOTIDE SEQUENCE</scope>
    <source>
        <strain evidence="1">FP105234-sp</strain>
    </source>
</reference>
<protein>
    <submittedName>
        <fullName evidence="1">Uncharacterized protein</fullName>
    </submittedName>
</protein>
<keyword evidence="2" id="KW-1185">Reference proteome</keyword>
<gene>
    <name evidence="1" type="ORF">FA95DRAFT_1411809</name>
</gene>
<organism evidence="1 2">
    <name type="scientific">Auriscalpium vulgare</name>
    <dbReference type="NCBI Taxonomy" id="40419"/>
    <lineage>
        <taxon>Eukaryota</taxon>
        <taxon>Fungi</taxon>
        <taxon>Dikarya</taxon>
        <taxon>Basidiomycota</taxon>
        <taxon>Agaricomycotina</taxon>
        <taxon>Agaricomycetes</taxon>
        <taxon>Russulales</taxon>
        <taxon>Auriscalpiaceae</taxon>
        <taxon>Auriscalpium</taxon>
    </lineage>
</organism>
<accession>A0ACB8RQ77</accession>
<proteinExistence type="predicted"/>
<dbReference type="EMBL" id="MU275932">
    <property type="protein sequence ID" value="KAI0046169.1"/>
    <property type="molecule type" value="Genomic_DNA"/>
</dbReference>